<protein>
    <recommendedName>
        <fullName evidence="2">Retrotransposon gag domain-containing protein</fullName>
    </recommendedName>
</protein>
<feature type="compositionally biased region" description="Low complexity" evidence="1">
    <location>
        <begin position="202"/>
        <end position="213"/>
    </location>
</feature>
<reference evidence="3 4" key="1">
    <citation type="submission" date="2019-11" db="EMBL/GenBank/DDBJ databases">
        <title>Whole genome sequence of Oryza granulata.</title>
        <authorList>
            <person name="Li W."/>
        </authorList>
    </citation>
    <scope>NUCLEOTIDE SEQUENCE [LARGE SCALE GENOMIC DNA]</scope>
    <source>
        <strain evidence="4">cv. Menghai</strain>
        <tissue evidence="3">Leaf</tissue>
    </source>
</reference>
<dbReference type="EMBL" id="SPHZ02000003">
    <property type="protein sequence ID" value="KAF0926595.1"/>
    <property type="molecule type" value="Genomic_DNA"/>
</dbReference>
<comment type="caution">
    <text evidence="3">The sequence shown here is derived from an EMBL/GenBank/DDBJ whole genome shotgun (WGS) entry which is preliminary data.</text>
</comment>
<feature type="compositionally biased region" description="Basic residues" evidence="1">
    <location>
        <begin position="228"/>
        <end position="237"/>
    </location>
</feature>
<dbReference type="OrthoDB" id="786614at2759"/>
<keyword evidence="4" id="KW-1185">Reference proteome</keyword>
<evidence type="ECO:0000259" key="2">
    <source>
        <dbReference type="Pfam" id="PF03732"/>
    </source>
</evidence>
<dbReference type="InterPro" id="IPR005162">
    <property type="entry name" value="Retrotrans_gag_dom"/>
</dbReference>
<dbReference type="Pfam" id="PF03732">
    <property type="entry name" value="Retrotrans_gag"/>
    <property type="match status" value="1"/>
</dbReference>
<dbReference type="PANTHER" id="PTHR33223:SF6">
    <property type="entry name" value="CCHC-TYPE DOMAIN-CONTAINING PROTEIN"/>
    <property type="match status" value="1"/>
</dbReference>
<name>A0A6G1EPT2_9ORYZ</name>
<proteinExistence type="predicted"/>
<evidence type="ECO:0000313" key="3">
    <source>
        <dbReference type="EMBL" id="KAF0926595.1"/>
    </source>
</evidence>
<dbReference type="AlphaFoldDB" id="A0A6G1EPT2"/>
<organism evidence="3 4">
    <name type="scientific">Oryza meyeriana var. granulata</name>
    <dbReference type="NCBI Taxonomy" id="110450"/>
    <lineage>
        <taxon>Eukaryota</taxon>
        <taxon>Viridiplantae</taxon>
        <taxon>Streptophyta</taxon>
        <taxon>Embryophyta</taxon>
        <taxon>Tracheophyta</taxon>
        <taxon>Spermatophyta</taxon>
        <taxon>Magnoliopsida</taxon>
        <taxon>Liliopsida</taxon>
        <taxon>Poales</taxon>
        <taxon>Poaceae</taxon>
        <taxon>BOP clade</taxon>
        <taxon>Oryzoideae</taxon>
        <taxon>Oryzeae</taxon>
        <taxon>Oryzinae</taxon>
        <taxon>Oryza</taxon>
        <taxon>Oryza meyeriana</taxon>
    </lineage>
</organism>
<evidence type="ECO:0000313" key="4">
    <source>
        <dbReference type="Proteomes" id="UP000479710"/>
    </source>
</evidence>
<feature type="region of interest" description="Disordered" evidence="1">
    <location>
        <begin position="200"/>
        <end position="237"/>
    </location>
</feature>
<sequence length="237" mass="27230">MRTKPPVFTEAEEPLEAEDWLCMIEKKLDLIRDRDEDKVRFITNQLDGPASDWWEAYQASREDGAEEPDWAEFTATFHENFVPAAIMKMKRDEFRTLRQDHLSVQGYLTKFTQLARYAPSDIPDEGENIDKFLGGLNDTLRGPLIMQDHASFQSMVNKAQKDNRKVEANRKRKAAVFQSRQPSGQRFKNVTQQSWRPVYLTSAPPSSCQSSSCHTGNSPPNPRIPHTSSHHPRTRAK</sequence>
<accession>A0A6G1EPT2</accession>
<gene>
    <name evidence="3" type="ORF">E2562_026980</name>
</gene>
<evidence type="ECO:0000256" key="1">
    <source>
        <dbReference type="SAM" id="MobiDB-lite"/>
    </source>
</evidence>
<dbReference type="Proteomes" id="UP000479710">
    <property type="component" value="Unassembled WGS sequence"/>
</dbReference>
<feature type="domain" description="Retrotransposon gag" evidence="2">
    <location>
        <begin position="41"/>
        <end position="138"/>
    </location>
</feature>
<dbReference type="PANTHER" id="PTHR33223">
    <property type="entry name" value="CCHC-TYPE DOMAIN-CONTAINING PROTEIN"/>
    <property type="match status" value="1"/>
</dbReference>